<dbReference type="PANTHER" id="PTHR31672">
    <property type="entry name" value="BNACNNG10540D PROTEIN"/>
    <property type="match status" value="1"/>
</dbReference>
<gene>
    <name evidence="2" type="ORF">Sradi_2616200</name>
</gene>
<dbReference type="Pfam" id="PF00646">
    <property type="entry name" value="F-box"/>
    <property type="match status" value="1"/>
</dbReference>
<dbReference type="InterPro" id="IPR017451">
    <property type="entry name" value="F-box-assoc_interact_dom"/>
</dbReference>
<dbReference type="PROSITE" id="PS50181">
    <property type="entry name" value="FBOX"/>
    <property type="match status" value="1"/>
</dbReference>
<protein>
    <submittedName>
        <fullName evidence="2">F-box/kelch-repeat protein</fullName>
    </submittedName>
</protein>
<dbReference type="Gene3D" id="1.20.1280.50">
    <property type="match status" value="1"/>
</dbReference>
<reference evidence="2" key="2">
    <citation type="journal article" date="2024" name="Plant">
        <title>Genomic evolution and insights into agronomic trait innovations of Sesamum species.</title>
        <authorList>
            <person name="Miao H."/>
            <person name="Wang L."/>
            <person name="Qu L."/>
            <person name="Liu H."/>
            <person name="Sun Y."/>
            <person name="Le M."/>
            <person name="Wang Q."/>
            <person name="Wei S."/>
            <person name="Zheng Y."/>
            <person name="Lin W."/>
            <person name="Duan Y."/>
            <person name="Cao H."/>
            <person name="Xiong S."/>
            <person name="Wang X."/>
            <person name="Wei L."/>
            <person name="Li C."/>
            <person name="Ma Q."/>
            <person name="Ju M."/>
            <person name="Zhao R."/>
            <person name="Li G."/>
            <person name="Mu C."/>
            <person name="Tian Q."/>
            <person name="Mei H."/>
            <person name="Zhang T."/>
            <person name="Gao T."/>
            <person name="Zhang H."/>
        </authorList>
    </citation>
    <scope>NUCLEOTIDE SEQUENCE</scope>
    <source>
        <strain evidence="2">G02</strain>
    </source>
</reference>
<accession>A0AAW2S4E4</accession>
<dbReference type="InterPro" id="IPR006527">
    <property type="entry name" value="F-box-assoc_dom_typ1"/>
</dbReference>
<dbReference type="EMBL" id="JACGWJ010000011">
    <property type="protein sequence ID" value="KAL0387344.1"/>
    <property type="molecule type" value="Genomic_DNA"/>
</dbReference>
<reference evidence="2" key="1">
    <citation type="submission" date="2020-06" db="EMBL/GenBank/DDBJ databases">
        <authorList>
            <person name="Li T."/>
            <person name="Hu X."/>
            <person name="Zhang T."/>
            <person name="Song X."/>
            <person name="Zhang H."/>
            <person name="Dai N."/>
            <person name="Sheng W."/>
            <person name="Hou X."/>
            <person name="Wei L."/>
        </authorList>
    </citation>
    <scope>NUCLEOTIDE SEQUENCE</scope>
    <source>
        <strain evidence="2">G02</strain>
        <tissue evidence="2">Leaf</tissue>
    </source>
</reference>
<name>A0AAW2S4E4_SESRA</name>
<dbReference type="InterPro" id="IPR036047">
    <property type="entry name" value="F-box-like_dom_sf"/>
</dbReference>
<dbReference type="InterPro" id="IPR050796">
    <property type="entry name" value="SCF_F-box_component"/>
</dbReference>
<dbReference type="InterPro" id="IPR001810">
    <property type="entry name" value="F-box_dom"/>
</dbReference>
<evidence type="ECO:0000313" key="2">
    <source>
        <dbReference type="EMBL" id="KAL0387344.1"/>
    </source>
</evidence>
<dbReference type="Pfam" id="PF07734">
    <property type="entry name" value="FBA_1"/>
    <property type="match status" value="1"/>
</dbReference>
<proteinExistence type="predicted"/>
<dbReference type="SUPFAM" id="SSF81383">
    <property type="entry name" value="F-box domain"/>
    <property type="match status" value="1"/>
</dbReference>
<dbReference type="CDD" id="cd22157">
    <property type="entry name" value="F-box_AtFBW1-like"/>
    <property type="match status" value="1"/>
</dbReference>
<feature type="domain" description="F-box" evidence="1">
    <location>
        <begin position="1"/>
        <end position="46"/>
    </location>
</feature>
<sequence>MMTNDLPFEIITIILMMLPTDSLVRFQCVCKAWRDLIRDSTFINQHLELRKSKGKGYLLSVLMDYDPDRTFSLLCDKTFEEALEIHIPFQSAEMSLIVIGSCNGLLCLSDTQRYGTALYLCNPYIRRYRIINHPITGVGESSDPKNDSIVLGFGYYDKTDDYKIVRVVASDDEHDDDLDLSSKHCKTAEHTKVDVYSSIANSWKNVVLESFPWSLFDVRSELVVCDSIHWKAFYRDTNEDVLAILTFHLGNETFGHIGLPNYEEDGEDLMEFVGLYKGKLSLFLFHQVDPQHPWQDHFCYLWVMMEYGVESSWTKTLNITVDPGIVRPLVFTRYDEIIFADSEQDLVVCHFDSNTAKIIRLAERGYLNFTSYMDSLVLLEG</sequence>
<dbReference type="SMART" id="SM00256">
    <property type="entry name" value="FBOX"/>
    <property type="match status" value="1"/>
</dbReference>
<dbReference type="PANTHER" id="PTHR31672:SF13">
    <property type="entry name" value="F-BOX PROTEIN CPR30-LIKE"/>
    <property type="match status" value="1"/>
</dbReference>
<dbReference type="AlphaFoldDB" id="A0AAW2S4E4"/>
<comment type="caution">
    <text evidence="2">The sequence shown here is derived from an EMBL/GenBank/DDBJ whole genome shotgun (WGS) entry which is preliminary data.</text>
</comment>
<dbReference type="NCBIfam" id="TIGR01640">
    <property type="entry name" value="F_box_assoc_1"/>
    <property type="match status" value="1"/>
</dbReference>
<organism evidence="2">
    <name type="scientific">Sesamum radiatum</name>
    <name type="common">Black benniseed</name>
    <dbReference type="NCBI Taxonomy" id="300843"/>
    <lineage>
        <taxon>Eukaryota</taxon>
        <taxon>Viridiplantae</taxon>
        <taxon>Streptophyta</taxon>
        <taxon>Embryophyta</taxon>
        <taxon>Tracheophyta</taxon>
        <taxon>Spermatophyta</taxon>
        <taxon>Magnoliopsida</taxon>
        <taxon>eudicotyledons</taxon>
        <taxon>Gunneridae</taxon>
        <taxon>Pentapetalae</taxon>
        <taxon>asterids</taxon>
        <taxon>lamiids</taxon>
        <taxon>Lamiales</taxon>
        <taxon>Pedaliaceae</taxon>
        <taxon>Sesamum</taxon>
    </lineage>
</organism>
<evidence type="ECO:0000259" key="1">
    <source>
        <dbReference type="PROSITE" id="PS50181"/>
    </source>
</evidence>